<dbReference type="Proteomes" id="UP001229346">
    <property type="component" value="Unassembled WGS sequence"/>
</dbReference>
<reference evidence="2 3" key="1">
    <citation type="submission" date="2023-07" db="EMBL/GenBank/DDBJ databases">
        <title>Sorghum-associated microbial communities from plants grown in Nebraska, USA.</title>
        <authorList>
            <person name="Schachtman D."/>
        </authorList>
    </citation>
    <scope>NUCLEOTIDE SEQUENCE [LARGE SCALE GENOMIC DNA]</scope>
    <source>
        <strain evidence="2 3">CC482</strain>
    </source>
</reference>
<sequence length="144" mass="17130">MQIPPDLGEWELGTYFTFTQHDLEIIQQRRREYNQLGFAVQLCVLRYLGWTLSDVKEVPIQVLRYIAKQINVNMESFAYYGEREATKYEHLEEIRKEYGYQTFTLSEYRINSLLRKTPLIGVETAKREKRTLTIVLYRDPAIIG</sequence>
<feature type="domain" description="DUF4158" evidence="1">
    <location>
        <begin position="2"/>
        <end position="109"/>
    </location>
</feature>
<dbReference type="Pfam" id="PF13700">
    <property type="entry name" value="DUF4158"/>
    <property type="match status" value="1"/>
</dbReference>
<name>A0ABT9U0K0_PAEHA</name>
<protein>
    <submittedName>
        <fullName evidence="2">TnpA family transposase</fullName>
    </submittedName>
</protein>
<evidence type="ECO:0000259" key="1">
    <source>
        <dbReference type="Pfam" id="PF13700"/>
    </source>
</evidence>
<proteinExistence type="predicted"/>
<keyword evidence="3" id="KW-1185">Reference proteome</keyword>
<gene>
    <name evidence="2" type="ORF">J2T15_001943</name>
</gene>
<dbReference type="EMBL" id="JAUSSU010000003">
    <property type="protein sequence ID" value="MDQ0112508.1"/>
    <property type="molecule type" value="Genomic_DNA"/>
</dbReference>
<organism evidence="2 3">
    <name type="scientific">Paenibacillus harenae</name>
    <dbReference type="NCBI Taxonomy" id="306543"/>
    <lineage>
        <taxon>Bacteria</taxon>
        <taxon>Bacillati</taxon>
        <taxon>Bacillota</taxon>
        <taxon>Bacilli</taxon>
        <taxon>Bacillales</taxon>
        <taxon>Paenibacillaceae</taxon>
        <taxon>Paenibacillus</taxon>
    </lineage>
</organism>
<evidence type="ECO:0000313" key="2">
    <source>
        <dbReference type="EMBL" id="MDQ0112508.1"/>
    </source>
</evidence>
<comment type="caution">
    <text evidence="2">The sequence shown here is derived from an EMBL/GenBank/DDBJ whole genome shotgun (WGS) entry which is preliminary data.</text>
</comment>
<accession>A0ABT9U0K0</accession>
<evidence type="ECO:0000313" key="3">
    <source>
        <dbReference type="Proteomes" id="UP001229346"/>
    </source>
</evidence>
<dbReference type="InterPro" id="IPR025296">
    <property type="entry name" value="DUF4158"/>
</dbReference>